<reference evidence="1 2" key="1">
    <citation type="submission" date="2021-08" db="EMBL/GenBank/DDBJ databases">
        <title>The highly contiguous genome resource for Trichoderma semiorbis FJ059, a fungal antagonistic to plant pathogens.</title>
        <authorList>
            <person name="Liu T."/>
        </authorList>
    </citation>
    <scope>NUCLEOTIDE SEQUENCE [LARGE SCALE GENOMIC DNA]</scope>
    <source>
        <strain evidence="1 2">FJ059</strain>
    </source>
</reference>
<dbReference type="EMBL" id="JAIMJC010000007">
    <property type="protein sequence ID" value="KAH0522415.1"/>
    <property type="molecule type" value="Genomic_DNA"/>
</dbReference>
<evidence type="ECO:0000313" key="1">
    <source>
        <dbReference type="EMBL" id="KAH0522415.1"/>
    </source>
</evidence>
<comment type="caution">
    <text evidence="1">The sequence shown here is derived from an EMBL/GenBank/DDBJ whole genome shotgun (WGS) entry which is preliminary data.</text>
</comment>
<gene>
    <name evidence="1" type="ORF">TsFJ059_006260</name>
</gene>
<dbReference type="Proteomes" id="UP000826573">
    <property type="component" value="Unassembled WGS sequence"/>
</dbReference>
<proteinExistence type="predicted"/>
<sequence length="184" mass="20722">MLFRPVADSTSKLLSSNISNAAHLVVSVYVYRGQARLCTQLIARVICMNKRNEAGRLGISLSHPRWPRWSLFPDLGTRKTPGSSADNRKGEERMLCTAGPLQCGFSRIKKLQSLHRLTHPILLHQVPGSGQDHRLHLNRCRTPLKRVSCDLNLDSHSCPNFAQTGVAHCFHFLSEYHGTFLRDL</sequence>
<accession>A0A9P8H936</accession>
<name>A0A9P8H936_9HYPO</name>
<organism evidence="1 2">
    <name type="scientific">Trichoderma semiorbis</name>
    <dbReference type="NCBI Taxonomy" id="1491008"/>
    <lineage>
        <taxon>Eukaryota</taxon>
        <taxon>Fungi</taxon>
        <taxon>Dikarya</taxon>
        <taxon>Ascomycota</taxon>
        <taxon>Pezizomycotina</taxon>
        <taxon>Sordariomycetes</taxon>
        <taxon>Hypocreomycetidae</taxon>
        <taxon>Hypocreales</taxon>
        <taxon>Hypocreaceae</taxon>
        <taxon>Trichoderma</taxon>
    </lineage>
</organism>
<keyword evidence="2" id="KW-1185">Reference proteome</keyword>
<protein>
    <submittedName>
        <fullName evidence="1">Uncharacterized protein</fullName>
    </submittedName>
</protein>
<dbReference type="AlphaFoldDB" id="A0A9P8H936"/>
<evidence type="ECO:0000313" key="2">
    <source>
        <dbReference type="Proteomes" id="UP000826573"/>
    </source>
</evidence>